<reference evidence="2" key="1">
    <citation type="submission" date="2024-04" db="EMBL/GenBank/DDBJ databases">
        <authorList>
            <person name="Shaw F."/>
            <person name="Minotto A."/>
        </authorList>
    </citation>
    <scope>NUCLEOTIDE SEQUENCE [LARGE SCALE GENOMIC DNA]</scope>
</reference>
<gene>
    <name evidence="1" type="ORF">GFSPODELE1_LOCUS7810</name>
</gene>
<evidence type="ECO:0000313" key="1">
    <source>
        <dbReference type="EMBL" id="CAL1710404.1"/>
    </source>
</evidence>
<keyword evidence="2" id="KW-1185">Reference proteome</keyword>
<sequence>MIRATTSAQVNTPMRTLGSNRVYAIMYRRSEGPGPHRDFAAVIAELDDDIVVLKEAKQRNE</sequence>
<protein>
    <submittedName>
        <fullName evidence="1">Uncharacterized protein</fullName>
    </submittedName>
</protein>
<dbReference type="EMBL" id="OZ037949">
    <property type="protein sequence ID" value="CAL1710404.1"/>
    <property type="molecule type" value="Genomic_DNA"/>
</dbReference>
<proteinExistence type="predicted"/>
<organism evidence="1 2">
    <name type="scientific">Somion occarium</name>
    <dbReference type="NCBI Taxonomy" id="3059160"/>
    <lineage>
        <taxon>Eukaryota</taxon>
        <taxon>Fungi</taxon>
        <taxon>Dikarya</taxon>
        <taxon>Basidiomycota</taxon>
        <taxon>Agaricomycotina</taxon>
        <taxon>Agaricomycetes</taxon>
        <taxon>Polyporales</taxon>
        <taxon>Cerrenaceae</taxon>
        <taxon>Somion</taxon>
    </lineage>
</organism>
<accession>A0ABP1DT39</accession>
<evidence type="ECO:0000313" key="2">
    <source>
        <dbReference type="Proteomes" id="UP001497453"/>
    </source>
</evidence>
<dbReference type="Proteomes" id="UP001497453">
    <property type="component" value="Chromosome 6"/>
</dbReference>
<name>A0ABP1DT39_9APHY</name>